<dbReference type="NCBIfam" id="TIGR01777">
    <property type="entry name" value="yfcH"/>
    <property type="match status" value="1"/>
</dbReference>
<dbReference type="OrthoDB" id="9801773at2"/>
<keyword evidence="5" id="KW-1185">Reference proteome</keyword>
<name>I3E6F2_BACMT</name>
<protein>
    <submittedName>
        <fullName evidence="4">NAD dependent epimerase/dehydratase family protein</fullName>
    </submittedName>
</protein>
<feature type="domain" description="DUF1731" evidence="3">
    <location>
        <begin position="254"/>
        <end position="300"/>
    </location>
</feature>
<dbReference type="Pfam" id="PF08338">
    <property type="entry name" value="DUF1731"/>
    <property type="match status" value="1"/>
</dbReference>
<comment type="similarity">
    <text evidence="1">Belongs to the NAD(P)-dependent epimerase/dehydratase family. SDR39U1 subfamily.</text>
</comment>
<dbReference type="AlphaFoldDB" id="I3E6F2"/>
<organism evidence="4 5">
    <name type="scientific">Bacillus methanolicus PB1</name>
    <dbReference type="NCBI Taxonomy" id="997296"/>
    <lineage>
        <taxon>Bacteria</taxon>
        <taxon>Bacillati</taxon>
        <taxon>Bacillota</taxon>
        <taxon>Bacilli</taxon>
        <taxon>Bacillales</taxon>
        <taxon>Bacillaceae</taxon>
        <taxon>Bacillus</taxon>
    </lineage>
</organism>
<dbReference type="PATRIC" id="fig|997296.3.peg.875"/>
<dbReference type="InterPro" id="IPR010099">
    <property type="entry name" value="SDR39U1"/>
</dbReference>
<proteinExistence type="inferred from homology"/>
<evidence type="ECO:0000256" key="1">
    <source>
        <dbReference type="ARBA" id="ARBA00009353"/>
    </source>
</evidence>
<sequence>MKITIIGGTGFVGKALAAELAKEGHEILVLTRNADQKDNSKNCRFIQWLNEGDNPVKDVEGTDVIINLAGESINSGRWTAEQKKKIKNSRLHVTESILNIISQLDKKPTTLINASAVGIYGISNQKIFTEKSKETGNDFLAETVHAWENTAIKAYYDFGIRTVLCRFGIILDKNDGALPRMALPYKLFAGGTVGSGEQWVSWIHLKDVIRGIQYCIENERLRGSVNFTAPHPVTMKEFGKTLGTVLHRPHWLPIPEIALKLLLGEMSILVLEGQKVLPEKLVENGFTFLFPELKNALTDIYQ</sequence>
<dbReference type="RefSeq" id="WP_003350862.1">
    <property type="nucleotide sequence ID" value="NZ_AFEU01000001.1"/>
</dbReference>
<dbReference type="InterPro" id="IPR036291">
    <property type="entry name" value="NAD(P)-bd_dom_sf"/>
</dbReference>
<dbReference type="Proteomes" id="UP000010523">
    <property type="component" value="Unassembled WGS sequence"/>
</dbReference>
<dbReference type="PANTHER" id="PTHR11092">
    <property type="entry name" value="SUGAR NUCLEOTIDE EPIMERASE RELATED"/>
    <property type="match status" value="1"/>
</dbReference>
<dbReference type="InterPro" id="IPR001509">
    <property type="entry name" value="Epimerase_deHydtase"/>
</dbReference>
<evidence type="ECO:0000313" key="4">
    <source>
        <dbReference type="EMBL" id="EIJ82073.1"/>
    </source>
</evidence>
<evidence type="ECO:0000313" key="5">
    <source>
        <dbReference type="Proteomes" id="UP000010523"/>
    </source>
</evidence>
<evidence type="ECO:0000259" key="3">
    <source>
        <dbReference type="Pfam" id="PF08338"/>
    </source>
</evidence>
<dbReference type="Gene3D" id="3.40.50.720">
    <property type="entry name" value="NAD(P)-binding Rossmann-like Domain"/>
    <property type="match status" value="1"/>
</dbReference>
<dbReference type="STRING" id="997296.PB1_04015"/>
<feature type="domain" description="NAD-dependent epimerase/dehydratase" evidence="2">
    <location>
        <begin position="3"/>
        <end position="218"/>
    </location>
</feature>
<reference evidence="4 5" key="1">
    <citation type="journal article" date="2012" name="Appl. Environ. Microbiol.">
        <title>Genome Sequence of Thermotolerant Bacillus methanolicus: Features and Regulation Related to Methylotrophy and Production of L-Lysine and L-Glutamate from Methanol.</title>
        <authorList>
            <person name="Heggeset T.M."/>
            <person name="Krog A."/>
            <person name="Balzer S."/>
            <person name="Wentzel A."/>
            <person name="Ellingsen T.E."/>
            <person name="Brautaset T."/>
        </authorList>
    </citation>
    <scope>NUCLEOTIDE SEQUENCE [LARGE SCALE GENOMIC DNA]</scope>
    <source>
        <strain evidence="4 5">PB1</strain>
    </source>
</reference>
<dbReference type="eggNOG" id="COG1090">
    <property type="taxonomic scope" value="Bacteria"/>
</dbReference>
<gene>
    <name evidence="4" type="ORF">PB1_04015</name>
</gene>
<dbReference type="Pfam" id="PF01370">
    <property type="entry name" value="Epimerase"/>
    <property type="match status" value="1"/>
</dbReference>
<dbReference type="CDD" id="cd05242">
    <property type="entry name" value="SDR_a8"/>
    <property type="match status" value="1"/>
</dbReference>
<dbReference type="SUPFAM" id="SSF51735">
    <property type="entry name" value="NAD(P)-binding Rossmann-fold domains"/>
    <property type="match status" value="1"/>
</dbReference>
<dbReference type="PANTHER" id="PTHR11092:SF0">
    <property type="entry name" value="EPIMERASE FAMILY PROTEIN SDR39U1"/>
    <property type="match status" value="1"/>
</dbReference>
<dbReference type="InterPro" id="IPR013549">
    <property type="entry name" value="DUF1731"/>
</dbReference>
<comment type="caution">
    <text evidence="4">The sequence shown here is derived from an EMBL/GenBank/DDBJ whole genome shotgun (WGS) entry which is preliminary data.</text>
</comment>
<dbReference type="EMBL" id="AFEU01000001">
    <property type="protein sequence ID" value="EIJ82073.1"/>
    <property type="molecule type" value="Genomic_DNA"/>
</dbReference>
<accession>I3E6F2</accession>
<evidence type="ECO:0000259" key="2">
    <source>
        <dbReference type="Pfam" id="PF01370"/>
    </source>
</evidence>